<evidence type="ECO:0000313" key="2">
    <source>
        <dbReference type="EMBL" id="PZQ77894.1"/>
    </source>
</evidence>
<accession>A0A2W5QLS2</accession>
<gene>
    <name evidence="2" type="ORF">DI563_02320</name>
</gene>
<organism evidence="2 3">
    <name type="scientific">Variovorax paradoxus</name>
    <dbReference type="NCBI Taxonomy" id="34073"/>
    <lineage>
        <taxon>Bacteria</taxon>
        <taxon>Pseudomonadati</taxon>
        <taxon>Pseudomonadota</taxon>
        <taxon>Betaproteobacteria</taxon>
        <taxon>Burkholderiales</taxon>
        <taxon>Comamonadaceae</taxon>
        <taxon>Variovorax</taxon>
    </lineage>
</organism>
<dbReference type="AlphaFoldDB" id="A0A2W5QLS2"/>
<dbReference type="EMBL" id="QFPP01000008">
    <property type="protein sequence ID" value="PZQ77894.1"/>
    <property type="molecule type" value="Genomic_DNA"/>
</dbReference>
<comment type="caution">
    <text evidence="2">The sequence shown here is derived from an EMBL/GenBank/DDBJ whole genome shotgun (WGS) entry which is preliminary data.</text>
</comment>
<feature type="region of interest" description="Disordered" evidence="1">
    <location>
        <begin position="1"/>
        <end position="21"/>
    </location>
</feature>
<feature type="compositionally biased region" description="Polar residues" evidence="1">
    <location>
        <begin position="12"/>
        <end position="21"/>
    </location>
</feature>
<evidence type="ECO:0000256" key="1">
    <source>
        <dbReference type="SAM" id="MobiDB-lite"/>
    </source>
</evidence>
<proteinExistence type="predicted"/>
<name>A0A2W5QLS2_VARPD</name>
<reference evidence="2 3" key="1">
    <citation type="submission" date="2017-08" db="EMBL/GenBank/DDBJ databases">
        <title>Infants hospitalized years apart are colonized by the same room-sourced microbial strains.</title>
        <authorList>
            <person name="Brooks B."/>
            <person name="Olm M.R."/>
            <person name="Firek B.A."/>
            <person name="Baker R."/>
            <person name="Thomas B.C."/>
            <person name="Morowitz M.J."/>
            <person name="Banfield J.F."/>
        </authorList>
    </citation>
    <scope>NUCLEOTIDE SEQUENCE [LARGE SCALE GENOMIC DNA]</scope>
    <source>
        <strain evidence="2">S2_005_003_R2_41</strain>
    </source>
</reference>
<sequence>MNALREARRKMQSSPDSEGSRTLSRLVIALESGEAFPLEELYALDFNEFELAINVMKEWRLDRHYAKKLKLFDVSTQVNCLGDS</sequence>
<protein>
    <submittedName>
        <fullName evidence="2">Uncharacterized protein</fullName>
    </submittedName>
</protein>
<dbReference type="Proteomes" id="UP000249135">
    <property type="component" value="Unassembled WGS sequence"/>
</dbReference>
<evidence type="ECO:0000313" key="3">
    <source>
        <dbReference type="Proteomes" id="UP000249135"/>
    </source>
</evidence>